<proteinExistence type="predicted"/>
<name>W4Q872_9BACI</name>
<gene>
    <name evidence="1" type="ORF">JCM9140_4394</name>
</gene>
<organism evidence="1 2">
    <name type="scientific">Halalkalibacter wakoensis JCM 9140</name>
    <dbReference type="NCBI Taxonomy" id="1236970"/>
    <lineage>
        <taxon>Bacteria</taxon>
        <taxon>Bacillati</taxon>
        <taxon>Bacillota</taxon>
        <taxon>Bacilli</taxon>
        <taxon>Bacillales</taxon>
        <taxon>Bacillaceae</taxon>
        <taxon>Halalkalibacter</taxon>
    </lineage>
</organism>
<evidence type="ECO:0000313" key="1">
    <source>
        <dbReference type="EMBL" id="GAE28187.1"/>
    </source>
</evidence>
<accession>W4Q872</accession>
<sequence>MNIENKINMFLNRIPVAKRVIKRIYQYSMYAISSKVKFEGDIKRISPQDGMEYFFGYYDKSPWDASDRYMLCLRVKKTNKSVAPKESAEIVLFDTQDNNSFKVIGHTRTWNVQQGCMLQWLGPDFSERIIFNDFRNGEYCSVILNIRTNEERVIDMPVYSVSQDGKFALTLDFSRLHRLRKGYGYSNLIETTSDEKCPDMPCIWKIELGTGEVKPLLKYTDFAQFETRLEMKEAEHKVNHIMINPSGSRFMILHRWFEGTRKYTRLVTANSDGTEMYNLNDDNMTSHCFWKNDSEIVAYAHKTSTGNGYYLMKDKSKEYQRKWPELSSDGHPSYSPDGSMVVTDTYPDRARKAKVYIIKNGEVKMLATVFAPFKYDNDFRCDLHPRWNRKTTSICFDSVHEGKRALYVVDVK</sequence>
<dbReference type="Gene3D" id="2.130.10.10">
    <property type="entry name" value="YVTN repeat-like/Quinoprotein amine dehydrogenase"/>
    <property type="match status" value="1"/>
</dbReference>
<dbReference type="EMBL" id="BAUT01000087">
    <property type="protein sequence ID" value="GAE28187.1"/>
    <property type="molecule type" value="Genomic_DNA"/>
</dbReference>
<reference evidence="1" key="1">
    <citation type="journal article" date="2014" name="Genome Announc.">
        <title>Draft Genome Sequences of Three Alkaliphilic Bacillus Strains, Bacillus wakoensis JCM 9140T, Bacillus akibai JCM 9157T, and Bacillus hemicellulosilyticus JCM 9152T.</title>
        <authorList>
            <person name="Yuki M."/>
            <person name="Oshima K."/>
            <person name="Suda W."/>
            <person name="Oshida Y."/>
            <person name="Kitamura K."/>
            <person name="Iida T."/>
            <person name="Hattori M."/>
            <person name="Ohkuma M."/>
        </authorList>
    </citation>
    <scope>NUCLEOTIDE SEQUENCE [LARGE SCALE GENOMIC DNA]</scope>
    <source>
        <strain evidence="1">JCM 9140</strain>
    </source>
</reference>
<dbReference type="Proteomes" id="UP000018890">
    <property type="component" value="Unassembled WGS sequence"/>
</dbReference>
<comment type="caution">
    <text evidence="1">The sequence shown here is derived from an EMBL/GenBank/DDBJ whole genome shotgun (WGS) entry which is preliminary data.</text>
</comment>
<dbReference type="STRING" id="1236970.JCM9140_4394"/>
<evidence type="ECO:0000313" key="2">
    <source>
        <dbReference type="Proteomes" id="UP000018890"/>
    </source>
</evidence>
<evidence type="ECO:0008006" key="3">
    <source>
        <dbReference type="Google" id="ProtNLM"/>
    </source>
</evidence>
<keyword evidence="2" id="KW-1185">Reference proteome</keyword>
<protein>
    <recommendedName>
        <fullName evidence="3">Oligogalacturonate lyase domain-containing protein</fullName>
    </recommendedName>
</protein>
<dbReference type="RefSeq" id="WP_034750547.1">
    <property type="nucleotide sequence ID" value="NZ_BAUT01000087.1"/>
</dbReference>
<dbReference type="SUPFAM" id="SSF82171">
    <property type="entry name" value="DPP6 N-terminal domain-like"/>
    <property type="match status" value="1"/>
</dbReference>
<dbReference type="OrthoDB" id="5174394at2"/>
<dbReference type="AlphaFoldDB" id="W4Q872"/>
<dbReference type="InterPro" id="IPR015943">
    <property type="entry name" value="WD40/YVTN_repeat-like_dom_sf"/>
</dbReference>